<organism evidence="2">
    <name type="scientific">Cryptosporidium canis</name>
    <dbReference type="NCBI Taxonomy" id="195482"/>
    <lineage>
        <taxon>Eukaryota</taxon>
        <taxon>Sar</taxon>
        <taxon>Alveolata</taxon>
        <taxon>Apicomplexa</taxon>
        <taxon>Conoidasida</taxon>
        <taxon>Coccidia</taxon>
        <taxon>Eucoccidiorida</taxon>
        <taxon>Eimeriorina</taxon>
        <taxon>Cryptosporidiidae</taxon>
        <taxon>Cryptosporidium</taxon>
    </lineage>
</organism>
<reference evidence="2" key="1">
    <citation type="submission" date="2022-10" db="EMBL/GenBank/DDBJ databases">
        <title>Adaptive evolution leads to modifications in subtelomeric GC content in a zoonotic Cryptosporidium species.</title>
        <authorList>
            <person name="Li J."/>
            <person name="Feng Y."/>
            <person name="Xiao L."/>
        </authorList>
    </citation>
    <scope>NUCLEOTIDE SEQUENCE</scope>
    <source>
        <strain evidence="2">33844</strain>
    </source>
</reference>
<dbReference type="InterPro" id="IPR013598">
    <property type="entry name" value="Exportin-1/Importin-b-like"/>
</dbReference>
<protein>
    <recommendedName>
        <fullName evidence="1">Exportin-1/Importin-beta-like domain-containing protein</fullName>
    </recommendedName>
</protein>
<comment type="caution">
    <text evidence="2">The sequence shown here is derived from an EMBL/GenBank/DDBJ whole genome shotgun (WGS) entry which is preliminary data.</text>
</comment>
<evidence type="ECO:0000259" key="1">
    <source>
        <dbReference type="Pfam" id="PF08389"/>
    </source>
</evidence>
<sequence>MEGDLLIDKTIRCIAITLNPSGASAGDERFQAECFLDEIPIREDLRADELVLELLRSTRSKRRSGQIAEELQQGVEFVSLGILDKFVMRRWATLKVEDRSRVRNRLLEISTSGMDCLEDDMALVTSFIAIRKLCCTFSRVIIQDYFASWKAFLESILECRSKLMNLNRPGMVVPGEGGALRVRNTSILTRLALGITKEISETLLINSSTNELNSKMKAASKNGLCNEIEPVLHIISSELRSACSFPEEGLDLSLVKQSLDCLKNLAKIIDSGKLLNLRLDDLLIALHSTRILDGDEEILDLLDSLVQNLTRQKKGAAVFILDYEDLNRFTLGVSNLVKNTILNPTLFSEDPEYDSSLMHLNWMKLFKDLVEGCTPALLRIPSIAALEKSINKLETITFLWNTALVLCMHPYISVCDLSVSSLCLILKILSKELPSLSKEIPNSHLLIKEFRTDVLLVFLLVRSLRIGDPKINYLTEEWSPWNAIISNMIFNSLTKLSTGPSNAQAFFPSQPFNFSLIASKYFKLLDEYNIADSSQIWGAGDLEVFENATISRNSNPGSFNNSYSSLRNRVIQLLNLLVDFGDGVILDQLLETCLNIAMFIFSTNSFNSKCTKHSAQGGSVSGSPQTLCQKWIFIDGIYLIIETTLSRINSNIQEILESEPNQDHPSASCESLDKSSFLDILSQNSSFKEQKVWIVSLFKLLNGILQLSLLEQCGNFLESRRLVFVSQIPMCIEWFRDLFKDVDSVLTLDGVLHTYLFYLSNSTGPRAPDLRRTAANCLSRILLNYPKLFEPKLAMVIQAINQSLNDLNTCFDEKTVLNSVLIAATNAIGDFDRISECCEMTSKAAFSLLPRDVFGLTNQEVKEFFFRDLIDAVKTSKEPNESYWRNMTLFKNSLTLLFSVFANVKVPKELSSLKNGGFLKEQGSFLVLKHPLEGISRRAFETICLITSCFLHFCDYGNPHNSEDLNIISLFNSISDQEWMTRSATKNLSELQIIQLSKITNCRIPTLHNNCFTQVRRLTSSIRNLLIKLLVSIFTVGTCKDLPQDQNNVPILNPGLYFEDRNVHILIKTLIDPIRTLPIHIISLIIKNGWSVILSPETLPRLQSGHPSILFLEEVFSSRFVPVIIEKLRFEWQNLMASHAFMLSSSICESASPNHEHLTADTTLKDPANVLLNVSLDFKDFPGDPQNSSLYGLIYSSHYNDLSEVSLSILRMVDKFILSSNRQVNSSFKLRSGSKCVDQPFKLRSVTNNEDLQMDHFDDYQHAINGQEYPEEVHISQKTKIQPKHVVLSQNILLNQSLMRSCLEILVEFLGLPDPNVLETSLHIIQRYLQQYINFTSQANHENYLQVHTILIKNLLIQLLKVGPRAIPFDPLNLSPSKNDNIKITTPLNSYIKLNHPNMLKSSIVDCIQAIIRSDPDCLHFINSVKNELSKNFNNNATGRSMSHSPLNTYLPDQQMTIPDGILEKAYNCLEFLFSKHFEYLPSGSDGILSQQDIIFICKTFLQEHILDILSYPSSVLSNLIGNILHRIGQISFQNEKNPYINFNTFIKPSFQ</sequence>
<dbReference type="EMBL" id="JAPCXC010000043">
    <property type="protein sequence ID" value="KAJ1608463.1"/>
    <property type="molecule type" value="Genomic_DNA"/>
</dbReference>
<accession>A0A9D5DLI3</accession>
<dbReference type="InterPro" id="IPR011989">
    <property type="entry name" value="ARM-like"/>
</dbReference>
<evidence type="ECO:0000313" key="2">
    <source>
        <dbReference type="EMBL" id="KAJ1608463.1"/>
    </source>
</evidence>
<feature type="domain" description="Exportin-1/Importin-beta-like" evidence="1">
    <location>
        <begin position="131"/>
        <end position="284"/>
    </location>
</feature>
<proteinExistence type="predicted"/>
<gene>
    <name evidence="2" type="ORF">OJ253_1950</name>
</gene>
<dbReference type="Gene3D" id="1.25.10.10">
    <property type="entry name" value="Leucine-rich Repeat Variant"/>
    <property type="match status" value="1"/>
</dbReference>
<dbReference type="OrthoDB" id="339561at2759"/>
<name>A0A9D5DLI3_9CRYT</name>
<dbReference type="Proteomes" id="UP001067231">
    <property type="component" value="Unassembled WGS sequence"/>
</dbReference>
<dbReference type="Pfam" id="PF08389">
    <property type="entry name" value="Xpo1"/>
    <property type="match status" value="1"/>
</dbReference>